<reference evidence="1 2" key="1">
    <citation type="submission" date="2020-05" db="EMBL/GenBank/DDBJ databases">
        <title>Parvularcula mediterraneae sp. nov., isolated from polypropylene straw from shallow seawater of the seashore of Laganas in Zakynthos island, Greece.</title>
        <authorList>
            <person name="Szabo I."/>
            <person name="Al-Omari J."/>
            <person name="Rado J."/>
            <person name="Szerdahelyi G.S."/>
        </authorList>
    </citation>
    <scope>NUCLEOTIDE SEQUENCE [LARGE SCALE GENOMIC DNA]</scope>
    <source>
        <strain evidence="1 2">ZS-1/3</strain>
    </source>
</reference>
<dbReference type="AlphaFoldDB" id="A0A7Y3RMU4"/>
<comment type="caution">
    <text evidence="1">The sequence shown here is derived from an EMBL/GenBank/DDBJ whole genome shotgun (WGS) entry which is preliminary data.</text>
</comment>
<accession>A0A7Y3RMU4</accession>
<dbReference type="InterPro" id="IPR009964">
    <property type="entry name" value="DUF1491"/>
</dbReference>
<evidence type="ECO:0000313" key="1">
    <source>
        <dbReference type="EMBL" id="NNU16996.1"/>
    </source>
</evidence>
<dbReference type="EMBL" id="JABFCX010000003">
    <property type="protein sequence ID" value="NNU16996.1"/>
    <property type="molecule type" value="Genomic_DNA"/>
</dbReference>
<keyword evidence="2" id="KW-1185">Reference proteome</keyword>
<evidence type="ECO:0000313" key="2">
    <source>
        <dbReference type="Proteomes" id="UP000536835"/>
    </source>
</evidence>
<dbReference type="Proteomes" id="UP000536835">
    <property type="component" value="Unassembled WGS sequence"/>
</dbReference>
<organism evidence="1 2">
    <name type="scientific">Parvularcula mediterranea</name>
    <dbReference type="NCBI Taxonomy" id="2732508"/>
    <lineage>
        <taxon>Bacteria</taxon>
        <taxon>Pseudomonadati</taxon>
        <taxon>Pseudomonadota</taxon>
        <taxon>Alphaproteobacteria</taxon>
        <taxon>Parvularculales</taxon>
        <taxon>Parvularculaceae</taxon>
        <taxon>Parvularcula</taxon>
    </lineage>
</organism>
<sequence>MAARLRSDLQVSALQRTAEGEGLIFTVLKKGHEEGGMILLKWVEGREARLFAEGAVGDDRGWIARGEEPVPEFEANEMIRSEESFDPDLWVIEVMGSFSRIARLLTPIG</sequence>
<gene>
    <name evidence="1" type="ORF">HK107_11760</name>
</gene>
<dbReference type="Gene3D" id="3.40.1530.20">
    <property type="entry name" value="Protein of unknown function (DUF1491)"/>
    <property type="match status" value="1"/>
</dbReference>
<proteinExistence type="predicted"/>
<name>A0A7Y3RMU4_9PROT</name>
<dbReference type="RefSeq" id="WP_173199995.1">
    <property type="nucleotide sequence ID" value="NZ_JABFCX010000003.1"/>
</dbReference>
<dbReference type="Pfam" id="PF07372">
    <property type="entry name" value="DUF1491"/>
    <property type="match status" value="1"/>
</dbReference>
<protein>
    <submittedName>
        <fullName evidence="1">DUF1491 family protein</fullName>
    </submittedName>
</protein>